<dbReference type="Proteomes" id="UP001272137">
    <property type="component" value="Unassembled WGS sequence"/>
</dbReference>
<sequence>MLFPSARVRYPRPPGRSSPVDIRPGRRLDSAFDPALNSPKCNTARYEFLEFKLTHSISTRKQQEHISNRINNSITLNSKIHKRSHPDLSPHANRKSR</sequence>
<evidence type="ECO:0000256" key="1">
    <source>
        <dbReference type="SAM" id="MobiDB-lite"/>
    </source>
</evidence>
<proteinExistence type="predicted"/>
<name>A0AAW9D0Q6_BURTH</name>
<reference evidence="2" key="1">
    <citation type="submission" date="2018-08" db="EMBL/GenBank/DDBJ databases">
        <title>Identification of Burkholderia cepacia strains that express a Burkholderia pseudomallei-like capsular polysaccharide.</title>
        <authorList>
            <person name="Burtnick M.N."/>
            <person name="Vongsouvath M."/>
            <person name="Newton P."/>
            <person name="Wuthiekanun V."/>
            <person name="Limmathurotsakul D."/>
            <person name="Brett P.J."/>
            <person name="Chantratita N."/>
            <person name="Dance D.A."/>
        </authorList>
    </citation>
    <scope>NUCLEOTIDE SEQUENCE</scope>
    <source>
        <strain evidence="2">SBXCC001</strain>
    </source>
</reference>
<evidence type="ECO:0000313" key="2">
    <source>
        <dbReference type="EMBL" id="MDW9253556.1"/>
    </source>
</evidence>
<protein>
    <submittedName>
        <fullName evidence="2">Uncharacterized protein</fullName>
    </submittedName>
</protein>
<feature type="region of interest" description="Disordered" evidence="1">
    <location>
        <begin position="1"/>
        <end position="26"/>
    </location>
</feature>
<gene>
    <name evidence="2" type="ORF">C7S16_7044</name>
</gene>
<organism evidence="2 3">
    <name type="scientific">Burkholderia thailandensis</name>
    <dbReference type="NCBI Taxonomy" id="57975"/>
    <lineage>
        <taxon>Bacteria</taxon>
        <taxon>Pseudomonadati</taxon>
        <taxon>Pseudomonadota</taxon>
        <taxon>Betaproteobacteria</taxon>
        <taxon>Burkholderiales</taxon>
        <taxon>Burkholderiaceae</taxon>
        <taxon>Burkholderia</taxon>
        <taxon>pseudomallei group</taxon>
    </lineage>
</organism>
<accession>A0AAW9D0Q6</accession>
<feature type="region of interest" description="Disordered" evidence="1">
    <location>
        <begin position="74"/>
        <end position="97"/>
    </location>
</feature>
<comment type="caution">
    <text evidence="2">The sequence shown here is derived from an EMBL/GenBank/DDBJ whole genome shotgun (WGS) entry which is preliminary data.</text>
</comment>
<dbReference type="EMBL" id="QXCT01000001">
    <property type="protein sequence ID" value="MDW9253556.1"/>
    <property type="molecule type" value="Genomic_DNA"/>
</dbReference>
<evidence type="ECO:0000313" key="3">
    <source>
        <dbReference type="Proteomes" id="UP001272137"/>
    </source>
</evidence>
<dbReference type="AlphaFoldDB" id="A0AAW9D0Q6"/>